<evidence type="ECO:0000313" key="1">
    <source>
        <dbReference type="EMBL" id="KAF8655876.1"/>
    </source>
</evidence>
<dbReference type="EMBL" id="JACEFO010002580">
    <property type="protein sequence ID" value="KAF8655876.1"/>
    <property type="molecule type" value="Genomic_DNA"/>
</dbReference>
<keyword evidence="3" id="KW-1185">Reference proteome</keyword>
<comment type="caution">
    <text evidence="1">The sequence shown here is derived from an EMBL/GenBank/DDBJ whole genome shotgun (WGS) entry which is preliminary data.</text>
</comment>
<evidence type="ECO:0000313" key="3">
    <source>
        <dbReference type="Proteomes" id="UP000636709"/>
    </source>
</evidence>
<protein>
    <submittedName>
        <fullName evidence="1">Uncharacterized protein</fullName>
    </submittedName>
</protein>
<dbReference type="EMBL" id="JACEFO010000559">
    <property type="protein sequence ID" value="KAF8765537.1"/>
    <property type="molecule type" value="Genomic_DNA"/>
</dbReference>
<dbReference type="Proteomes" id="UP000636709">
    <property type="component" value="Unassembled WGS sequence"/>
</dbReference>
<accession>A0A835A9F4</accession>
<organism evidence="1 3">
    <name type="scientific">Digitaria exilis</name>
    <dbReference type="NCBI Taxonomy" id="1010633"/>
    <lineage>
        <taxon>Eukaryota</taxon>
        <taxon>Viridiplantae</taxon>
        <taxon>Streptophyta</taxon>
        <taxon>Embryophyta</taxon>
        <taxon>Tracheophyta</taxon>
        <taxon>Spermatophyta</taxon>
        <taxon>Magnoliopsida</taxon>
        <taxon>Liliopsida</taxon>
        <taxon>Poales</taxon>
        <taxon>Poaceae</taxon>
        <taxon>PACMAD clade</taxon>
        <taxon>Panicoideae</taxon>
        <taxon>Panicodae</taxon>
        <taxon>Paniceae</taxon>
        <taxon>Anthephorinae</taxon>
        <taxon>Digitaria</taxon>
    </lineage>
</organism>
<dbReference type="AlphaFoldDB" id="A0A835A9F4"/>
<reference evidence="1" key="1">
    <citation type="submission" date="2020-07" db="EMBL/GenBank/DDBJ databases">
        <title>Genome sequence and genetic diversity analysis of an under-domesticated orphan crop, white fonio (Digitaria exilis).</title>
        <authorList>
            <person name="Bennetzen J.L."/>
            <person name="Chen S."/>
            <person name="Ma X."/>
            <person name="Wang X."/>
            <person name="Yssel A.E.J."/>
            <person name="Chaluvadi S.R."/>
            <person name="Johnson M."/>
            <person name="Gangashetty P."/>
            <person name="Hamidou F."/>
            <person name="Sanogo M.D."/>
            <person name="Zwaenepoel A."/>
            <person name="Wallace J."/>
            <person name="Van De Peer Y."/>
            <person name="Van Deynze A."/>
        </authorList>
    </citation>
    <scope>NUCLEOTIDE SEQUENCE</scope>
    <source>
        <tissue evidence="1">Leaves</tissue>
    </source>
</reference>
<name>A0A835A9F4_9POAL</name>
<gene>
    <name evidence="2" type="ORF">HU200_008455</name>
    <name evidence="1" type="ORF">HU200_060897</name>
</gene>
<evidence type="ECO:0000313" key="2">
    <source>
        <dbReference type="EMBL" id="KAF8765537.1"/>
    </source>
</evidence>
<proteinExistence type="predicted"/>
<sequence length="309" mass="32599">MGAAGSGPSGPPLAVARRWRCDLAPGPSAACSCPASVVTGSRIGCSGAARRGFESSISGRAAGFPWAAVTTPPSSLSQFAVGDAGTSVPGSTAEGASACMAAVAAGLSTIGAASFGYNGWRRPRSRCVRDCRTRWLRLLATSLAAPGLSLHLGSRFATTVASLPATSSQLCGDVSATLWWRGRRRLSRAYANIAVVASLAATLQGRTSITMVVGLGHRSFLYTVVMMRVKTHPFLGRRRRRFWRCVLPEGDVEHLGYRPWLMSGLGCRPPFPDVAGENPILIGLASAALRCRDLPEGDVRLLRRHDGCY</sequence>